<dbReference type="Pfam" id="PF07995">
    <property type="entry name" value="GSDH"/>
    <property type="match status" value="1"/>
</dbReference>
<proteinExistence type="predicted"/>
<dbReference type="OrthoDB" id="9770043at2"/>
<protein>
    <submittedName>
        <fullName evidence="3">PQQ-dependent sugar dehydrogenase</fullName>
    </submittedName>
</protein>
<feature type="chain" id="PRO_5022138399" evidence="1">
    <location>
        <begin position="22"/>
        <end position="404"/>
    </location>
</feature>
<evidence type="ECO:0000313" key="4">
    <source>
        <dbReference type="Proteomes" id="UP000316584"/>
    </source>
</evidence>
<dbReference type="PROSITE" id="PS51257">
    <property type="entry name" value="PROKAR_LIPOPROTEIN"/>
    <property type="match status" value="1"/>
</dbReference>
<keyword evidence="4" id="KW-1185">Reference proteome</keyword>
<organism evidence="3 4">
    <name type="scientific">Luteimonas granuli</name>
    <dbReference type="NCBI Taxonomy" id="1176533"/>
    <lineage>
        <taxon>Bacteria</taxon>
        <taxon>Pseudomonadati</taxon>
        <taxon>Pseudomonadota</taxon>
        <taxon>Gammaproteobacteria</taxon>
        <taxon>Lysobacterales</taxon>
        <taxon>Lysobacteraceae</taxon>
        <taxon>Luteimonas</taxon>
    </lineage>
</organism>
<evidence type="ECO:0000256" key="1">
    <source>
        <dbReference type="SAM" id="SignalP"/>
    </source>
</evidence>
<sequence length="404" mass="42642">MKLHALAAASALALAATACGARPGVDPAAEAPAAGGSTVSIAANGDASTADGRPFEVDVIAVFEEPWAMAFLPDGRLLVTEKKGRLQLVDVESGATREVSGVPAVAYGGQGGLGDVLPHPRFAENGLVYLSYAEAGENDTRGAALARARLVPDEAGGGRLEGLEVIWRQVPKVNGRGHYGHRIAFDDEGRLWLSSSERQKFDPAQDMTSNMGKILRLEDDGRPAAGNPFEADGGVAAEVWSLGHRNVLGMAFDAEGRLWEVEMGPAGGDELNLVERGGNYGYPIVSEGDHYDGRSIPDHATRPEFIAPTISWTPVISPSSLVIYDGEVFPEWKGDAFVGGLSSRSLVRIEFDGTAAREAERFDMGHRIRAVRQGPEGGLWLLEDGGGEGGQGRLLKLVPPAAEG</sequence>
<dbReference type="KEGG" id="lug:FPZ22_08890"/>
<dbReference type="InterPro" id="IPR011042">
    <property type="entry name" value="6-blade_b-propeller_TolB-like"/>
</dbReference>
<gene>
    <name evidence="3" type="ORF">FPZ22_08890</name>
</gene>
<feature type="signal peptide" evidence="1">
    <location>
        <begin position="1"/>
        <end position="21"/>
    </location>
</feature>
<dbReference type="EMBL" id="CP042218">
    <property type="protein sequence ID" value="QDW66994.1"/>
    <property type="molecule type" value="Genomic_DNA"/>
</dbReference>
<dbReference type="RefSeq" id="WP_144892260.1">
    <property type="nucleotide sequence ID" value="NZ_CP042218.1"/>
</dbReference>
<dbReference type="Gene3D" id="2.120.10.30">
    <property type="entry name" value="TolB, C-terminal domain"/>
    <property type="match status" value="1"/>
</dbReference>
<accession>A0A518N503</accession>
<dbReference type="PANTHER" id="PTHR19328:SF75">
    <property type="entry name" value="ALDOSE SUGAR DEHYDROGENASE YLII"/>
    <property type="match status" value="1"/>
</dbReference>
<evidence type="ECO:0000313" key="3">
    <source>
        <dbReference type="EMBL" id="QDW66994.1"/>
    </source>
</evidence>
<dbReference type="InterPro" id="IPR012938">
    <property type="entry name" value="Glc/Sorbosone_DH"/>
</dbReference>
<dbReference type="AlphaFoldDB" id="A0A518N503"/>
<dbReference type="PANTHER" id="PTHR19328">
    <property type="entry name" value="HEDGEHOG-INTERACTING PROTEIN"/>
    <property type="match status" value="1"/>
</dbReference>
<keyword evidence="1" id="KW-0732">Signal</keyword>
<feature type="domain" description="Glucose/Sorbosone dehydrogenase" evidence="2">
    <location>
        <begin position="63"/>
        <end position="385"/>
    </location>
</feature>
<name>A0A518N503_9GAMM</name>
<evidence type="ECO:0000259" key="2">
    <source>
        <dbReference type="Pfam" id="PF07995"/>
    </source>
</evidence>
<dbReference type="InterPro" id="IPR011041">
    <property type="entry name" value="Quinoprot_gluc/sorb_DH_b-prop"/>
</dbReference>
<dbReference type="Proteomes" id="UP000316584">
    <property type="component" value="Chromosome"/>
</dbReference>
<reference evidence="3 4" key="1">
    <citation type="submission" date="2019-07" db="EMBL/GenBank/DDBJ databases">
        <title>Full genome sequence of Luteimonas sp. Gr-4.</title>
        <authorList>
            <person name="Im W.-T."/>
        </authorList>
    </citation>
    <scope>NUCLEOTIDE SEQUENCE [LARGE SCALE GENOMIC DNA]</scope>
    <source>
        <strain evidence="3 4">Gr-4</strain>
    </source>
</reference>
<dbReference type="SUPFAM" id="SSF50952">
    <property type="entry name" value="Soluble quinoprotein glucose dehydrogenase"/>
    <property type="match status" value="1"/>
</dbReference>